<accession>A0AA38H1A0</accession>
<proteinExistence type="predicted"/>
<dbReference type="AlphaFoldDB" id="A0AA38H1A0"/>
<keyword evidence="2" id="KW-1185">Reference proteome</keyword>
<gene>
    <name evidence="1" type="ORF">KI387_003400</name>
</gene>
<dbReference type="Proteomes" id="UP000824469">
    <property type="component" value="Unassembled WGS sequence"/>
</dbReference>
<name>A0AA38H1A0_TAXCH</name>
<reference evidence="1 2" key="1">
    <citation type="journal article" date="2021" name="Nat. Plants">
        <title>The Taxus genome provides insights into paclitaxel biosynthesis.</title>
        <authorList>
            <person name="Xiong X."/>
            <person name="Gou J."/>
            <person name="Liao Q."/>
            <person name="Li Y."/>
            <person name="Zhou Q."/>
            <person name="Bi G."/>
            <person name="Li C."/>
            <person name="Du R."/>
            <person name="Wang X."/>
            <person name="Sun T."/>
            <person name="Guo L."/>
            <person name="Liang H."/>
            <person name="Lu P."/>
            <person name="Wu Y."/>
            <person name="Zhang Z."/>
            <person name="Ro D.K."/>
            <person name="Shang Y."/>
            <person name="Huang S."/>
            <person name="Yan J."/>
        </authorList>
    </citation>
    <scope>NUCLEOTIDE SEQUENCE [LARGE SCALE GENOMIC DNA]</scope>
    <source>
        <strain evidence="1">Ta-2019</strain>
    </source>
</reference>
<dbReference type="EMBL" id="JAHRHJ020000001">
    <property type="protein sequence ID" value="KAH9331292.1"/>
    <property type="molecule type" value="Genomic_DNA"/>
</dbReference>
<protein>
    <submittedName>
        <fullName evidence="1">Uncharacterized protein</fullName>
    </submittedName>
</protein>
<comment type="caution">
    <text evidence="1">The sequence shown here is derived from an EMBL/GenBank/DDBJ whole genome shotgun (WGS) entry which is preliminary data.</text>
</comment>
<organism evidence="1 2">
    <name type="scientific">Taxus chinensis</name>
    <name type="common">Chinese yew</name>
    <name type="synonym">Taxus wallichiana var. chinensis</name>
    <dbReference type="NCBI Taxonomy" id="29808"/>
    <lineage>
        <taxon>Eukaryota</taxon>
        <taxon>Viridiplantae</taxon>
        <taxon>Streptophyta</taxon>
        <taxon>Embryophyta</taxon>
        <taxon>Tracheophyta</taxon>
        <taxon>Spermatophyta</taxon>
        <taxon>Pinopsida</taxon>
        <taxon>Pinidae</taxon>
        <taxon>Conifers II</taxon>
        <taxon>Cupressales</taxon>
        <taxon>Taxaceae</taxon>
        <taxon>Taxus</taxon>
    </lineage>
</organism>
<evidence type="ECO:0000313" key="1">
    <source>
        <dbReference type="EMBL" id="KAH9331292.1"/>
    </source>
</evidence>
<sequence>MTETSEENNFSPMNPFVSAECVQGFFLHQSTPRQLNSINPFEDFRRNDVPAEEDLQFASHSDNNSDYSFLRPTYSPTTQFKVSHVDGKTRVCEEAFLNCTGYDADQPGFHTVDHHDFGCADPSEFEIERCEDSPISNVLNVKEISKRTEGVKSLSNFWWGGASASCVKMKKGEDKEKAEGAEVLLPNHERGRCTGRWIQMEKIRPKSGQEHSPSQ</sequence>
<feature type="non-terminal residue" evidence="1">
    <location>
        <position position="1"/>
    </location>
</feature>
<dbReference type="OMA" id="RWIQMEK"/>
<evidence type="ECO:0000313" key="2">
    <source>
        <dbReference type="Proteomes" id="UP000824469"/>
    </source>
</evidence>